<accession>A0A660KYS4</accession>
<comment type="caution">
    <text evidence="18">The sequence shown here is derived from an EMBL/GenBank/DDBJ whole genome shotgun (WGS) entry which is preliminary data.</text>
</comment>
<dbReference type="EC" id="3.6.1.27" evidence="3 17"/>
<evidence type="ECO:0000256" key="9">
    <source>
        <dbReference type="ARBA" id="ARBA00022984"/>
    </source>
</evidence>
<keyword evidence="6 17" id="KW-0812">Transmembrane</keyword>
<evidence type="ECO:0000256" key="13">
    <source>
        <dbReference type="ARBA" id="ARBA00023316"/>
    </source>
</evidence>
<comment type="miscellaneous">
    <text evidence="17">Bacitracin is thought to be involved in the inhibition of peptidoglycan synthesis by sequestering undecaprenyl diphosphate, thereby reducing the pool of lipid carrier available.</text>
</comment>
<sequence length="292" mass="31860">MRLALWQVILFAVLQGITELFPVSSVAHAVLLPAILHWNITKEGLLPFTVMLHLGTAFALFFFFWPEWRDLILAVISPGRWQTAEGKRMLRLLLRLVVATVPAAAIGFLFEKALSLHFPSGTSAAFFLMVNGLVLILSDRRRALAVEKSRGISGREMLDEEIVRLSYGKSTLIGLAQSLALIPGFSRSGMTMVAGIFAGLSYEAAARFSFLLATPIILGAGILEVPKLLHADLNHLLVPAILGGISAGIAATVSVWLLMRYFHAHEVKAFRPFGIYCILAGLFALIYLSFGG</sequence>
<evidence type="ECO:0000256" key="4">
    <source>
        <dbReference type="ARBA" id="ARBA00021581"/>
    </source>
</evidence>
<feature type="transmembrane region" description="Helical" evidence="17">
    <location>
        <begin position="116"/>
        <end position="138"/>
    </location>
</feature>
<evidence type="ECO:0000256" key="12">
    <source>
        <dbReference type="ARBA" id="ARBA00023251"/>
    </source>
</evidence>
<dbReference type="Proteomes" id="UP000267019">
    <property type="component" value="Unassembled WGS sequence"/>
</dbReference>
<dbReference type="GO" id="GO:0046677">
    <property type="term" value="P:response to antibiotic"/>
    <property type="evidence" value="ECO:0007669"/>
    <property type="project" value="UniProtKB-UniRule"/>
</dbReference>
<evidence type="ECO:0000256" key="16">
    <source>
        <dbReference type="ARBA" id="ARBA00047594"/>
    </source>
</evidence>
<dbReference type="GO" id="GO:0008360">
    <property type="term" value="P:regulation of cell shape"/>
    <property type="evidence" value="ECO:0007669"/>
    <property type="project" value="UniProtKB-KW"/>
</dbReference>
<keyword evidence="5 17" id="KW-1003">Cell membrane</keyword>
<comment type="function">
    <text evidence="17">Catalyzes the dephosphorylation of undecaprenyl diphosphate (UPP). Confers resistance to bacitracin.</text>
</comment>
<evidence type="ECO:0000256" key="2">
    <source>
        <dbReference type="ARBA" id="ARBA00010621"/>
    </source>
</evidence>
<evidence type="ECO:0000256" key="8">
    <source>
        <dbReference type="ARBA" id="ARBA00022960"/>
    </source>
</evidence>
<dbReference type="AlphaFoldDB" id="A0A660KYS4"/>
<evidence type="ECO:0000313" key="18">
    <source>
        <dbReference type="EMBL" id="RKQ83516.1"/>
    </source>
</evidence>
<evidence type="ECO:0000256" key="3">
    <source>
        <dbReference type="ARBA" id="ARBA00012374"/>
    </source>
</evidence>
<protein>
    <recommendedName>
        <fullName evidence="4 17">Undecaprenyl-diphosphatase</fullName>
        <ecNumber evidence="3 17">3.6.1.27</ecNumber>
    </recommendedName>
    <alternativeName>
        <fullName evidence="15 17">Bacitracin resistance protein</fullName>
    </alternativeName>
    <alternativeName>
        <fullName evidence="14 17">Undecaprenyl pyrophosphate phosphatase</fullName>
    </alternativeName>
</protein>
<keyword evidence="8 17" id="KW-0133">Cell shape</keyword>
<dbReference type="OrthoDB" id="9808289at2"/>
<keyword evidence="12 17" id="KW-0046">Antibiotic resistance</keyword>
<name>A0A660KYS4_9BACL</name>
<evidence type="ECO:0000256" key="11">
    <source>
        <dbReference type="ARBA" id="ARBA00023136"/>
    </source>
</evidence>
<dbReference type="PANTHER" id="PTHR30622:SF4">
    <property type="entry name" value="UNDECAPRENYL-DIPHOSPHATASE"/>
    <property type="match status" value="1"/>
</dbReference>
<keyword evidence="13 17" id="KW-0961">Cell wall biogenesis/degradation</keyword>
<evidence type="ECO:0000256" key="15">
    <source>
        <dbReference type="ARBA" id="ARBA00032932"/>
    </source>
</evidence>
<comment type="subcellular location">
    <subcellularLocation>
        <location evidence="1 17">Cell membrane</location>
        <topology evidence="1 17">Multi-pass membrane protein</topology>
    </subcellularLocation>
</comment>
<dbReference type="Pfam" id="PF02673">
    <property type="entry name" value="BacA"/>
    <property type="match status" value="1"/>
</dbReference>
<dbReference type="PANTHER" id="PTHR30622">
    <property type="entry name" value="UNDECAPRENYL-DIPHOSPHATASE"/>
    <property type="match status" value="1"/>
</dbReference>
<evidence type="ECO:0000313" key="19">
    <source>
        <dbReference type="Proteomes" id="UP000267019"/>
    </source>
</evidence>
<dbReference type="InterPro" id="IPR003824">
    <property type="entry name" value="UppP"/>
</dbReference>
<evidence type="ECO:0000256" key="1">
    <source>
        <dbReference type="ARBA" id="ARBA00004651"/>
    </source>
</evidence>
<gene>
    <name evidence="17" type="primary">uppP</name>
    <name evidence="18" type="ORF">C7438_1769</name>
</gene>
<dbReference type="GO" id="GO:0071555">
    <property type="term" value="P:cell wall organization"/>
    <property type="evidence" value="ECO:0007669"/>
    <property type="project" value="UniProtKB-KW"/>
</dbReference>
<keyword evidence="10 17" id="KW-1133">Transmembrane helix</keyword>
<evidence type="ECO:0000256" key="7">
    <source>
        <dbReference type="ARBA" id="ARBA00022801"/>
    </source>
</evidence>
<comment type="catalytic activity">
    <reaction evidence="16 17">
        <text>di-trans,octa-cis-undecaprenyl diphosphate + H2O = di-trans,octa-cis-undecaprenyl phosphate + phosphate + H(+)</text>
        <dbReference type="Rhea" id="RHEA:28094"/>
        <dbReference type="ChEBI" id="CHEBI:15377"/>
        <dbReference type="ChEBI" id="CHEBI:15378"/>
        <dbReference type="ChEBI" id="CHEBI:43474"/>
        <dbReference type="ChEBI" id="CHEBI:58405"/>
        <dbReference type="ChEBI" id="CHEBI:60392"/>
        <dbReference type="EC" id="3.6.1.27"/>
    </reaction>
</comment>
<keyword evidence="19" id="KW-1185">Reference proteome</keyword>
<feature type="transmembrane region" description="Helical" evidence="17">
    <location>
        <begin position="270"/>
        <end position="290"/>
    </location>
</feature>
<evidence type="ECO:0000256" key="17">
    <source>
        <dbReference type="HAMAP-Rule" id="MF_01006"/>
    </source>
</evidence>
<feature type="transmembrane region" description="Helical" evidence="17">
    <location>
        <begin position="235"/>
        <end position="258"/>
    </location>
</feature>
<evidence type="ECO:0000256" key="14">
    <source>
        <dbReference type="ARBA" id="ARBA00032707"/>
    </source>
</evidence>
<feature type="transmembrane region" description="Helical" evidence="17">
    <location>
        <begin position="45"/>
        <end position="65"/>
    </location>
</feature>
<evidence type="ECO:0000256" key="5">
    <source>
        <dbReference type="ARBA" id="ARBA00022475"/>
    </source>
</evidence>
<feature type="transmembrane region" description="Helical" evidence="17">
    <location>
        <begin position="204"/>
        <end position="223"/>
    </location>
</feature>
<keyword evidence="9 17" id="KW-0573">Peptidoglycan synthesis</keyword>
<proteinExistence type="inferred from homology"/>
<reference evidence="18 19" key="1">
    <citation type="submission" date="2018-10" db="EMBL/GenBank/DDBJ databases">
        <title>Genomic Encyclopedia of Type Strains, Phase IV (KMG-IV): sequencing the most valuable type-strain genomes for metagenomic binning, comparative biology and taxonomic classification.</title>
        <authorList>
            <person name="Goeker M."/>
        </authorList>
    </citation>
    <scope>NUCLEOTIDE SEQUENCE [LARGE SCALE GENOMIC DNA]</scope>
    <source>
        <strain evidence="18 19">DSM 22653</strain>
    </source>
</reference>
<dbReference type="GO" id="GO:0005886">
    <property type="term" value="C:plasma membrane"/>
    <property type="evidence" value="ECO:0007669"/>
    <property type="project" value="UniProtKB-SubCell"/>
</dbReference>
<keyword evidence="7 17" id="KW-0378">Hydrolase</keyword>
<evidence type="ECO:0000256" key="6">
    <source>
        <dbReference type="ARBA" id="ARBA00022692"/>
    </source>
</evidence>
<dbReference type="HAMAP" id="MF_01006">
    <property type="entry name" value="Undec_diphosphatase"/>
    <property type="match status" value="1"/>
</dbReference>
<evidence type="ECO:0000256" key="10">
    <source>
        <dbReference type="ARBA" id="ARBA00022989"/>
    </source>
</evidence>
<dbReference type="GO" id="GO:0050380">
    <property type="term" value="F:undecaprenyl-diphosphatase activity"/>
    <property type="evidence" value="ECO:0007669"/>
    <property type="project" value="UniProtKB-UniRule"/>
</dbReference>
<keyword evidence="11 17" id="KW-0472">Membrane</keyword>
<feature type="transmembrane region" description="Helical" evidence="17">
    <location>
        <begin position="92"/>
        <end position="110"/>
    </location>
</feature>
<dbReference type="GO" id="GO:0009252">
    <property type="term" value="P:peptidoglycan biosynthetic process"/>
    <property type="evidence" value="ECO:0007669"/>
    <property type="project" value="UniProtKB-KW"/>
</dbReference>
<organism evidence="18 19">
    <name type="scientific">Brockia lithotrophica</name>
    <dbReference type="NCBI Taxonomy" id="933949"/>
    <lineage>
        <taxon>Bacteria</taxon>
        <taxon>Bacillati</taxon>
        <taxon>Bacillota</taxon>
        <taxon>Bacilli</taxon>
        <taxon>Bacillales</taxon>
        <taxon>Bacillales Family X. Incertae Sedis</taxon>
        <taxon>Brockia</taxon>
    </lineage>
</organism>
<dbReference type="EMBL" id="RBIJ01000008">
    <property type="protein sequence ID" value="RKQ83516.1"/>
    <property type="molecule type" value="Genomic_DNA"/>
</dbReference>
<comment type="similarity">
    <text evidence="2 17">Belongs to the UppP family.</text>
</comment>